<dbReference type="CDD" id="cd04458">
    <property type="entry name" value="CSP_CDS"/>
    <property type="match status" value="1"/>
</dbReference>
<sequence>MTGTVKFFNESKGYGFITNDETAKDIFVHATALNGLTLNEGDKVIYEEEEGRKGIVAAQVQLAE</sequence>
<dbReference type="SUPFAM" id="SSF50249">
    <property type="entry name" value="Nucleic acid-binding proteins"/>
    <property type="match status" value="1"/>
</dbReference>
<gene>
    <name evidence="5" type="ORF">FGM00_16560</name>
</gene>
<evidence type="ECO:0000256" key="1">
    <source>
        <dbReference type="ARBA" id="ARBA00004496"/>
    </source>
</evidence>
<dbReference type="RefSeq" id="WP_138853981.1">
    <property type="nucleotide sequence ID" value="NZ_CP040710.1"/>
</dbReference>
<proteinExistence type="predicted"/>
<dbReference type="Pfam" id="PF00313">
    <property type="entry name" value="CSD"/>
    <property type="match status" value="1"/>
</dbReference>
<dbReference type="PIRSF" id="PIRSF002599">
    <property type="entry name" value="Cold_shock_A"/>
    <property type="match status" value="1"/>
</dbReference>
<dbReference type="AlphaFoldDB" id="A0A5B7SXZ5"/>
<comment type="subcellular location">
    <subcellularLocation>
        <location evidence="1 3">Cytoplasm</location>
    </subcellularLocation>
</comment>
<keyword evidence="2" id="KW-0963">Cytoplasm</keyword>
<feature type="domain" description="CSD" evidence="4">
    <location>
        <begin position="1"/>
        <end position="62"/>
    </location>
</feature>
<evidence type="ECO:0000259" key="4">
    <source>
        <dbReference type="PROSITE" id="PS51857"/>
    </source>
</evidence>
<organism evidence="5 6">
    <name type="scientific">Aggregatimonas sangjinii</name>
    <dbReference type="NCBI Taxonomy" id="2583587"/>
    <lineage>
        <taxon>Bacteria</taxon>
        <taxon>Pseudomonadati</taxon>
        <taxon>Bacteroidota</taxon>
        <taxon>Flavobacteriia</taxon>
        <taxon>Flavobacteriales</taxon>
        <taxon>Flavobacteriaceae</taxon>
        <taxon>Aggregatimonas</taxon>
    </lineage>
</organism>
<dbReference type="Proteomes" id="UP000310017">
    <property type="component" value="Chromosome"/>
</dbReference>
<dbReference type="GO" id="GO:0003676">
    <property type="term" value="F:nucleic acid binding"/>
    <property type="evidence" value="ECO:0007669"/>
    <property type="project" value="InterPro"/>
</dbReference>
<dbReference type="InterPro" id="IPR050181">
    <property type="entry name" value="Cold_shock_domain"/>
</dbReference>
<dbReference type="InterPro" id="IPR019844">
    <property type="entry name" value="CSD_CS"/>
</dbReference>
<protein>
    <submittedName>
        <fullName evidence="5">Cold-shock protein</fullName>
    </submittedName>
</protein>
<evidence type="ECO:0000313" key="6">
    <source>
        <dbReference type="Proteomes" id="UP000310017"/>
    </source>
</evidence>
<dbReference type="Gene3D" id="2.40.50.140">
    <property type="entry name" value="Nucleic acid-binding proteins"/>
    <property type="match status" value="1"/>
</dbReference>
<dbReference type="GO" id="GO:0005829">
    <property type="term" value="C:cytosol"/>
    <property type="evidence" value="ECO:0007669"/>
    <property type="project" value="UniProtKB-ARBA"/>
</dbReference>
<evidence type="ECO:0000313" key="5">
    <source>
        <dbReference type="EMBL" id="QCX01644.1"/>
    </source>
</evidence>
<dbReference type="EMBL" id="CP040710">
    <property type="protein sequence ID" value="QCX01644.1"/>
    <property type="molecule type" value="Genomic_DNA"/>
</dbReference>
<dbReference type="InterPro" id="IPR012340">
    <property type="entry name" value="NA-bd_OB-fold"/>
</dbReference>
<dbReference type="PROSITE" id="PS51857">
    <property type="entry name" value="CSD_2"/>
    <property type="match status" value="1"/>
</dbReference>
<dbReference type="PANTHER" id="PTHR11544">
    <property type="entry name" value="COLD SHOCK DOMAIN CONTAINING PROTEINS"/>
    <property type="match status" value="1"/>
</dbReference>
<dbReference type="SMART" id="SM00357">
    <property type="entry name" value="CSP"/>
    <property type="match status" value="1"/>
</dbReference>
<dbReference type="PROSITE" id="PS00352">
    <property type="entry name" value="CSD_1"/>
    <property type="match status" value="1"/>
</dbReference>
<reference evidence="5 6" key="1">
    <citation type="submission" date="2019-05" db="EMBL/GenBank/DDBJ databases">
        <title>Genome sequencing of F202Z8.</title>
        <authorList>
            <person name="Kwon Y.M."/>
        </authorList>
    </citation>
    <scope>NUCLEOTIDE SEQUENCE [LARGE SCALE GENOMIC DNA]</scope>
    <source>
        <strain evidence="5 6">F202Z8</strain>
    </source>
</reference>
<dbReference type="InterPro" id="IPR011129">
    <property type="entry name" value="CSD"/>
</dbReference>
<dbReference type="InterPro" id="IPR002059">
    <property type="entry name" value="CSP_DNA-bd"/>
</dbReference>
<dbReference type="KEGG" id="asag:FGM00_16560"/>
<keyword evidence="6" id="KW-1185">Reference proteome</keyword>
<dbReference type="OrthoDB" id="9805039at2"/>
<dbReference type="PRINTS" id="PR00050">
    <property type="entry name" value="COLDSHOCK"/>
</dbReference>
<accession>A0A5B7SXZ5</accession>
<evidence type="ECO:0000256" key="2">
    <source>
        <dbReference type="ARBA" id="ARBA00022490"/>
    </source>
</evidence>
<name>A0A5B7SXZ5_9FLAO</name>
<evidence type="ECO:0000256" key="3">
    <source>
        <dbReference type="RuleBase" id="RU000408"/>
    </source>
</evidence>
<dbReference type="InterPro" id="IPR012156">
    <property type="entry name" value="Cold_shock_CspA"/>
</dbReference>